<reference evidence="3 4" key="1">
    <citation type="submission" date="2021-06" db="EMBL/GenBank/DDBJ databases">
        <title>Caerostris extrusa draft genome.</title>
        <authorList>
            <person name="Kono N."/>
            <person name="Arakawa K."/>
        </authorList>
    </citation>
    <scope>NUCLEOTIDE SEQUENCE [LARGE SCALE GENOMIC DNA]</scope>
</reference>
<dbReference type="EMBL" id="BPLR01012522">
    <property type="protein sequence ID" value="GIY54526.1"/>
    <property type="molecule type" value="Genomic_DNA"/>
</dbReference>
<feature type="signal peptide" evidence="2">
    <location>
        <begin position="1"/>
        <end position="16"/>
    </location>
</feature>
<feature type="chain" id="PRO_5043562576" evidence="2">
    <location>
        <begin position="17"/>
        <end position="133"/>
    </location>
</feature>
<evidence type="ECO:0000313" key="3">
    <source>
        <dbReference type="EMBL" id="GIY54526.1"/>
    </source>
</evidence>
<dbReference type="AlphaFoldDB" id="A0AAV4U9X2"/>
<keyword evidence="4" id="KW-1185">Reference proteome</keyword>
<evidence type="ECO:0000313" key="4">
    <source>
        <dbReference type="Proteomes" id="UP001054945"/>
    </source>
</evidence>
<evidence type="ECO:0000256" key="2">
    <source>
        <dbReference type="SAM" id="SignalP"/>
    </source>
</evidence>
<proteinExistence type="predicted"/>
<keyword evidence="2" id="KW-0732">Signal</keyword>
<feature type="region of interest" description="Disordered" evidence="1">
    <location>
        <begin position="110"/>
        <end position="133"/>
    </location>
</feature>
<sequence>MTILISVLFLYQRINALKTFLPHSLQYKLASGGKPSWKTAKMIKKNNNNSLSFPEGEYLYPLEKPCFVGLSVASIESDVNAIDTEFKLLTSRHHILQQIALDNLKSTTRRRLGHNPNDDELGRFMNGDNDLYQ</sequence>
<accession>A0AAV4U9X2</accession>
<evidence type="ECO:0000256" key="1">
    <source>
        <dbReference type="SAM" id="MobiDB-lite"/>
    </source>
</evidence>
<protein>
    <submittedName>
        <fullName evidence="3">Uncharacterized protein</fullName>
    </submittedName>
</protein>
<comment type="caution">
    <text evidence="3">The sequence shown here is derived from an EMBL/GenBank/DDBJ whole genome shotgun (WGS) entry which is preliminary data.</text>
</comment>
<dbReference type="Proteomes" id="UP001054945">
    <property type="component" value="Unassembled WGS sequence"/>
</dbReference>
<name>A0AAV4U9X2_CAEEX</name>
<organism evidence="3 4">
    <name type="scientific">Caerostris extrusa</name>
    <name type="common">Bark spider</name>
    <name type="synonym">Caerostris bankana</name>
    <dbReference type="NCBI Taxonomy" id="172846"/>
    <lineage>
        <taxon>Eukaryota</taxon>
        <taxon>Metazoa</taxon>
        <taxon>Ecdysozoa</taxon>
        <taxon>Arthropoda</taxon>
        <taxon>Chelicerata</taxon>
        <taxon>Arachnida</taxon>
        <taxon>Araneae</taxon>
        <taxon>Araneomorphae</taxon>
        <taxon>Entelegynae</taxon>
        <taxon>Araneoidea</taxon>
        <taxon>Araneidae</taxon>
        <taxon>Caerostris</taxon>
    </lineage>
</organism>
<gene>
    <name evidence="3" type="ORF">CEXT_296371</name>
</gene>